<accession>A0A8H4QKE7</accession>
<evidence type="ECO:0000313" key="4">
    <source>
        <dbReference type="Proteomes" id="UP000521872"/>
    </source>
</evidence>
<name>A0A8H4QKE7_9AGAR</name>
<dbReference type="InterPro" id="IPR044053">
    <property type="entry name" value="AsaB-like"/>
</dbReference>
<dbReference type="PANTHER" id="PTHR34598:SF3">
    <property type="entry name" value="OXIDOREDUCTASE AN1597"/>
    <property type="match status" value="1"/>
</dbReference>
<dbReference type="AlphaFoldDB" id="A0A8H4QKE7"/>
<proteinExistence type="inferred from homology"/>
<evidence type="ECO:0000313" key="3">
    <source>
        <dbReference type="EMBL" id="KAF4612519.1"/>
    </source>
</evidence>
<sequence length="282" mass="32067">MSSEHGPATSTGLVSFLVPPADPTVKLYQNINADSATGERPRNFTREDKHIPIENLRGKEDSVTLDTAGFQFFHAPSDYKTFANDEEIKKVYYPESIELIKKLTGASRVELFDHTIRRRVPGQIDDSPDKRQPVPQAHVDQTTRSSIARVHRHLPESDAPELLKKRFQIINLWRPIANPAWDWPLALCDYRSVNPEKDSVPVALVYPDREGETMGIKYSENYKWKYLYGMTPDEVVLIKCFDSVQDGSVAVFTPHTAFEDPATPKGSPHRQSIELRALVFYD</sequence>
<dbReference type="PANTHER" id="PTHR34598">
    <property type="entry name" value="BLL6449 PROTEIN"/>
    <property type="match status" value="1"/>
</dbReference>
<evidence type="ECO:0008006" key="5">
    <source>
        <dbReference type="Google" id="ProtNLM"/>
    </source>
</evidence>
<protein>
    <recommendedName>
        <fullName evidence="5">7alpha-cephem-methoxylase P8 chain</fullName>
    </recommendedName>
</protein>
<comment type="similarity">
    <text evidence="1">Belongs to the asaB hydroxylase/desaturase family.</text>
</comment>
<gene>
    <name evidence="3" type="ORF">D9613_012766</name>
</gene>
<feature type="region of interest" description="Disordered" evidence="2">
    <location>
        <begin position="120"/>
        <end position="142"/>
    </location>
</feature>
<reference evidence="3 4" key="1">
    <citation type="submission" date="2019-12" db="EMBL/GenBank/DDBJ databases">
        <authorList>
            <person name="Floudas D."/>
            <person name="Bentzer J."/>
            <person name="Ahren D."/>
            <person name="Johansson T."/>
            <person name="Persson P."/>
            <person name="Tunlid A."/>
        </authorList>
    </citation>
    <scope>NUCLEOTIDE SEQUENCE [LARGE SCALE GENOMIC DNA]</scope>
    <source>
        <strain evidence="3 4">CBS 102.39</strain>
    </source>
</reference>
<dbReference type="Proteomes" id="UP000521872">
    <property type="component" value="Unassembled WGS sequence"/>
</dbReference>
<evidence type="ECO:0000256" key="2">
    <source>
        <dbReference type="SAM" id="MobiDB-lite"/>
    </source>
</evidence>
<organism evidence="3 4">
    <name type="scientific">Agrocybe pediades</name>
    <dbReference type="NCBI Taxonomy" id="84607"/>
    <lineage>
        <taxon>Eukaryota</taxon>
        <taxon>Fungi</taxon>
        <taxon>Dikarya</taxon>
        <taxon>Basidiomycota</taxon>
        <taxon>Agaricomycotina</taxon>
        <taxon>Agaricomycetes</taxon>
        <taxon>Agaricomycetidae</taxon>
        <taxon>Agaricales</taxon>
        <taxon>Agaricineae</taxon>
        <taxon>Strophariaceae</taxon>
        <taxon>Agrocybe</taxon>
    </lineage>
</organism>
<dbReference type="GO" id="GO:0016491">
    <property type="term" value="F:oxidoreductase activity"/>
    <property type="evidence" value="ECO:0007669"/>
    <property type="project" value="InterPro"/>
</dbReference>
<keyword evidence="4" id="KW-1185">Reference proteome</keyword>
<dbReference type="EMBL" id="JAACJL010000049">
    <property type="protein sequence ID" value="KAF4612519.1"/>
    <property type="molecule type" value="Genomic_DNA"/>
</dbReference>
<evidence type="ECO:0000256" key="1">
    <source>
        <dbReference type="ARBA" id="ARBA00023604"/>
    </source>
</evidence>
<comment type="caution">
    <text evidence="3">The sequence shown here is derived from an EMBL/GenBank/DDBJ whole genome shotgun (WGS) entry which is preliminary data.</text>
</comment>
<dbReference type="NCBIfam" id="NF041278">
    <property type="entry name" value="CmcJ_NvfI_EfuI"/>
    <property type="match status" value="1"/>
</dbReference>